<dbReference type="EMBL" id="KZ824436">
    <property type="protein sequence ID" value="RAL01396.1"/>
    <property type="molecule type" value="Genomic_DNA"/>
</dbReference>
<dbReference type="RefSeq" id="XP_025575723.1">
    <property type="nucleotide sequence ID" value="XM_025724700.1"/>
</dbReference>
<dbReference type="GeneID" id="37229565"/>
<evidence type="ECO:0000313" key="1">
    <source>
        <dbReference type="EMBL" id="RAL01396.1"/>
    </source>
</evidence>
<evidence type="ECO:0000313" key="2">
    <source>
        <dbReference type="Proteomes" id="UP000249402"/>
    </source>
</evidence>
<sequence>MSSPLCHELSGPMQPCNRVSPSHSLNSHMLTCINSTRCSIHFAARSTSTTLSSALSLSLNLCVSLPFFSTRLGKFIYLSPTSLSLTSTDVRASNIKYVCMGAGCRVPCHECHARHTFSARHPSITSSPCSTSTSSTVVVVA</sequence>
<reference evidence="1 2" key="1">
    <citation type="submission" date="2018-02" db="EMBL/GenBank/DDBJ databases">
        <title>The genomes of Aspergillus section Nigri reveals drivers in fungal speciation.</title>
        <authorList>
            <consortium name="DOE Joint Genome Institute"/>
            <person name="Vesth T.C."/>
            <person name="Nybo J."/>
            <person name="Theobald S."/>
            <person name="Brandl J."/>
            <person name="Frisvad J.C."/>
            <person name="Nielsen K.F."/>
            <person name="Lyhne E.K."/>
            <person name="Kogle M.E."/>
            <person name="Kuo A."/>
            <person name="Riley R."/>
            <person name="Clum A."/>
            <person name="Nolan M."/>
            <person name="Lipzen A."/>
            <person name="Salamov A."/>
            <person name="Henrissat B."/>
            <person name="Wiebenga A."/>
            <person name="De vries R.P."/>
            <person name="Grigoriev I.V."/>
            <person name="Mortensen U.H."/>
            <person name="Andersen M.R."/>
            <person name="Baker S.E."/>
        </authorList>
    </citation>
    <scope>NUCLEOTIDE SEQUENCE [LARGE SCALE GENOMIC DNA]</scope>
    <source>
        <strain evidence="1 2">CBS 121593</strain>
    </source>
</reference>
<organism evidence="1 2">
    <name type="scientific">Aspergillus ibericus CBS 121593</name>
    <dbReference type="NCBI Taxonomy" id="1448316"/>
    <lineage>
        <taxon>Eukaryota</taxon>
        <taxon>Fungi</taxon>
        <taxon>Dikarya</taxon>
        <taxon>Ascomycota</taxon>
        <taxon>Pezizomycotina</taxon>
        <taxon>Eurotiomycetes</taxon>
        <taxon>Eurotiomycetidae</taxon>
        <taxon>Eurotiales</taxon>
        <taxon>Aspergillaceae</taxon>
        <taxon>Aspergillus</taxon>
        <taxon>Aspergillus subgen. Circumdati</taxon>
    </lineage>
</organism>
<dbReference type="AlphaFoldDB" id="A0A395H0R4"/>
<protein>
    <submittedName>
        <fullName evidence="1">Uncharacterized protein</fullName>
    </submittedName>
</protein>
<name>A0A395H0R4_9EURO</name>
<keyword evidence="2" id="KW-1185">Reference proteome</keyword>
<dbReference type="VEuPathDB" id="FungiDB:BO80DRAFT_67458"/>
<gene>
    <name evidence="1" type="ORF">BO80DRAFT_67458</name>
</gene>
<accession>A0A395H0R4</accession>
<dbReference type="Proteomes" id="UP000249402">
    <property type="component" value="Unassembled WGS sequence"/>
</dbReference>
<proteinExistence type="predicted"/>